<feature type="domain" description="FAD/NAD(P)-binding" evidence="4">
    <location>
        <begin position="181"/>
        <end position="284"/>
    </location>
</feature>
<feature type="domain" description="FAD/NAD(P)-binding" evidence="4">
    <location>
        <begin position="3"/>
        <end position="143"/>
    </location>
</feature>
<dbReference type="Pfam" id="PF07992">
    <property type="entry name" value="Pyr_redox_2"/>
    <property type="match status" value="2"/>
</dbReference>
<comment type="caution">
    <text evidence="5">The sequence shown here is derived from an EMBL/GenBank/DDBJ whole genome shotgun (WGS) entry which is preliminary data.</text>
</comment>
<accession>A0ABT2LIV1</accession>
<evidence type="ECO:0000256" key="3">
    <source>
        <dbReference type="ARBA" id="ARBA00023002"/>
    </source>
</evidence>
<organism evidence="5 6">
    <name type="scientific">Chelativorans salis</name>
    <dbReference type="NCBI Taxonomy" id="2978478"/>
    <lineage>
        <taxon>Bacteria</taxon>
        <taxon>Pseudomonadati</taxon>
        <taxon>Pseudomonadota</taxon>
        <taxon>Alphaproteobacteria</taxon>
        <taxon>Hyphomicrobiales</taxon>
        <taxon>Phyllobacteriaceae</taxon>
        <taxon>Chelativorans</taxon>
    </lineage>
</organism>
<evidence type="ECO:0000259" key="4">
    <source>
        <dbReference type="Pfam" id="PF07992"/>
    </source>
</evidence>
<dbReference type="RefSeq" id="WP_260900078.1">
    <property type="nucleotide sequence ID" value="NZ_JAOCZP010000001.1"/>
</dbReference>
<protein>
    <recommendedName>
        <fullName evidence="1">Thioredoxin reductase</fullName>
    </recommendedName>
</protein>
<evidence type="ECO:0000313" key="6">
    <source>
        <dbReference type="Proteomes" id="UP001320831"/>
    </source>
</evidence>
<dbReference type="EMBL" id="JAOCZP010000001">
    <property type="protein sequence ID" value="MCT7373752.1"/>
    <property type="molecule type" value="Genomic_DNA"/>
</dbReference>
<dbReference type="PANTHER" id="PTHR48105">
    <property type="entry name" value="THIOREDOXIN REDUCTASE 1-RELATED-RELATED"/>
    <property type="match status" value="1"/>
</dbReference>
<dbReference type="InterPro" id="IPR036188">
    <property type="entry name" value="FAD/NAD-bd_sf"/>
</dbReference>
<evidence type="ECO:0000256" key="2">
    <source>
        <dbReference type="ARBA" id="ARBA00022630"/>
    </source>
</evidence>
<dbReference type="InterPro" id="IPR050097">
    <property type="entry name" value="Ferredoxin-NADP_redctase_2"/>
</dbReference>
<keyword evidence="2" id="KW-0285">Flavoprotein</keyword>
<keyword evidence="3" id="KW-0560">Oxidoreductase</keyword>
<dbReference type="InterPro" id="IPR023753">
    <property type="entry name" value="FAD/NAD-binding_dom"/>
</dbReference>
<dbReference type="Proteomes" id="UP001320831">
    <property type="component" value="Unassembled WGS sequence"/>
</dbReference>
<keyword evidence="6" id="KW-1185">Reference proteome</keyword>
<reference evidence="5 6" key="1">
    <citation type="submission" date="2022-09" db="EMBL/GenBank/DDBJ databases">
        <title>Chelativorans salina sp. nov., a novel slightly halophilic bacterium isolated from a saline lake sediment enrichment.</title>
        <authorList>
            <person name="Gao L."/>
            <person name="Fang B.-Z."/>
            <person name="Li W.-J."/>
        </authorList>
    </citation>
    <scope>NUCLEOTIDE SEQUENCE [LARGE SCALE GENOMIC DNA]</scope>
    <source>
        <strain evidence="5 6">EGI FJ00035</strain>
    </source>
</reference>
<proteinExistence type="predicted"/>
<sequence>MDFDIIIIGGSFAGQAAALQLGRARRRVLLVDAKQPRDRFARSSHGFLGQDGQPPSTIIATASRQLADYRTVESLEGEAVDAAAIEQGFRVSLADGREERAKRLILATGVRDALPALPGLEERWGISVLHCPYCHGYELDQRPIGVLASSDMAFHQAMLVPDWGPTTLFTQGAFAPTPDQQATLATRGVTVEQAPVTDLLGASPALEAVRLADGRRVELSGLFLAPQTAPAGDLAERLGCAFKNGPTGPFIAVDGRQQTSVPGIFAAGDAASPMANATLAAAAGVMAAGGAHHSLIYGDEAHAQK</sequence>
<dbReference type="PRINTS" id="PR00368">
    <property type="entry name" value="FADPNR"/>
</dbReference>
<gene>
    <name evidence="5" type="ORF">N5A92_01645</name>
</gene>
<dbReference type="PRINTS" id="PR00469">
    <property type="entry name" value="PNDRDTASEII"/>
</dbReference>
<dbReference type="Gene3D" id="3.50.50.60">
    <property type="entry name" value="FAD/NAD(P)-binding domain"/>
    <property type="match status" value="2"/>
</dbReference>
<name>A0ABT2LIV1_9HYPH</name>
<evidence type="ECO:0000256" key="1">
    <source>
        <dbReference type="ARBA" id="ARBA00018719"/>
    </source>
</evidence>
<dbReference type="SUPFAM" id="SSF51905">
    <property type="entry name" value="FAD/NAD(P)-binding domain"/>
    <property type="match status" value="1"/>
</dbReference>
<evidence type="ECO:0000313" key="5">
    <source>
        <dbReference type="EMBL" id="MCT7373752.1"/>
    </source>
</evidence>